<reference evidence="3 4" key="1">
    <citation type="journal article" date="2017" name="Mol. Plant">
        <title>The Genome of Medicinal Plant Macleaya cordata Provides New Insights into Benzylisoquinoline Alkaloids Metabolism.</title>
        <authorList>
            <person name="Liu X."/>
            <person name="Liu Y."/>
            <person name="Huang P."/>
            <person name="Ma Y."/>
            <person name="Qing Z."/>
            <person name="Tang Q."/>
            <person name="Cao H."/>
            <person name="Cheng P."/>
            <person name="Zheng Y."/>
            <person name="Yuan Z."/>
            <person name="Zhou Y."/>
            <person name="Liu J."/>
            <person name="Tang Z."/>
            <person name="Zhuo Y."/>
            <person name="Zhang Y."/>
            <person name="Yu L."/>
            <person name="Huang J."/>
            <person name="Yang P."/>
            <person name="Peng Q."/>
            <person name="Zhang J."/>
            <person name="Jiang W."/>
            <person name="Zhang Z."/>
            <person name="Lin K."/>
            <person name="Ro D.K."/>
            <person name="Chen X."/>
            <person name="Xiong X."/>
            <person name="Shang Y."/>
            <person name="Huang S."/>
            <person name="Zeng J."/>
        </authorList>
    </citation>
    <scope>NUCLEOTIDE SEQUENCE [LARGE SCALE GENOMIC DNA]</scope>
    <source>
        <strain evidence="4">cv. BLH2017</strain>
        <tissue evidence="3">Root</tissue>
    </source>
</reference>
<gene>
    <name evidence="3" type="ORF">BVC80_1321g71</name>
</gene>
<dbReference type="InterPro" id="IPR008984">
    <property type="entry name" value="SMAD_FHA_dom_sf"/>
</dbReference>
<dbReference type="PROSITE" id="PS50006">
    <property type="entry name" value="FHA_DOMAIN"/>
    <property type="match status" value="1"/>
</dbReference>
<dbReference type="AlphaFoldDB" id="A0A200Q0C6"/>
<evidence type="ECO:0000313" key="4">
    <source>
        <dbReference type="Proteomes" id="UP000195402"/>
    </source>
</evidence>
<comment type="caution">
    <text evidence="3">The sequence shown here is derived from an EMBL/GenBank/DDBJ whole genome shotgun (WGS) entry which is preliminary data.</text>
</comment>
<proteinExistence type="predicted"/>
<accession>A0A200Q0C6</accession>
<dbReference type="InterPro" id="IPR050923">
    <property type="entry name" value="Cell_Proc_Reg/RNA_Proc"/>
</dbReference>
<evidence type="ECO:0000313" key="3">
    <source>
        <dbReference type="EMBL" id="OVA03923.1"/>
    </source>
</evidence>
<dbReference type="Proteomes" id="UP000195402">
    <property type="component" value="Unassembled WGS sequence"/>
</dbReference>
<dbReference type="Pfam" id="PF00498">
    <property type="entry name" value="FHA"/>
    <property type="match status" value="1"/>
</dbReference>
<organism evidence="3 4">
    <name type="scientific">Macleaya cordata</name>
    <name type="common">Five-seeded plume-poppy</name>
    <name type="synonym">Bocconia cordata</name>
    <dbReference type="NCBI Taxonomy" id="56857"/>
    <lineage>
        <taxon>Eukaryota</taxon>
        <taxon>Viridiplantae</taxon>
        <taxon>Streptophyta</taxon>
        <taxon>Embryophyta</taxon>
        <taxon>Tracheophyta</taxon>
        <taxon>Spermatophyta</taxon>
        <taxon>Magnoliopsida</taxon>
        <taxon>Ranunculales</taxon>
        <taxon>Papaveraceae</taxon>
        <taxon>Papaveroideae</taxon>
        <taxon>Macleaya</taxon>
    </lineage>
</organism>
<feature type="domain" description="FHA" evidence="2">
    <location>
        <begin position="153"/>
        <end position="203"/>
    </location>
</feature>
<sequence length="261" mass="28625">MTGSHSPAASPNRPFILHQQKQSHYLFNFSETKNTFALNKMEATAPSLAYYYNINPTKPLCFSSSQSLTFSNSQFFISSSSSSHSFTSLCFKSSKTKQLRRSIRPVKAASDADNLSSDNTEKWLLEPVGDGDTRHIGFKVPMPDAFEIASSVVTVGRLPEKADMVIPVATVSGVHARIKKKEGSLLVTDLDSTNGTFINEKRLRPGEVATISPGSCITFGDTHLAMFRVSKLENVDLPSKPEESEVKLDADVPMDNLKTTN</sequence>
<dbReference type="SUPFAM" id="SSF49879">
    <property type="entry name" value="SMAD/FHA domain"/>
    <property type="match status" value="1"/>
</dbReference>
<protein>
    <submittedName>
        <fullName evidence="3">Forkhead-associated (FHA) domain</fullName>
    </submittedName>
</protein>
<dbReference type="FunFam" id="2.60.200.20:FF:000063">
    <property type="entry name" value="Predicted protein"/>
    <property type="match status" value="1"/>
</dbReference>
<evidence type="ECO:0000256" key="1">
    <source>
        <dbReference type="SAM" id="MobiDB-lite"/>
    </source>
</evidence>
<dbReference type="OMA" id="DGDARHI"/>
<name>A0A200Q0C6_MACCD</name>
<dbReference type="CDD" id="cd00060">
    <property type="entry name" value="FHA"/>
    <property type="match status" value="1"/>
</dbReference>
<dbReference type="FunCoup" id="A0A200Q0C6">
    <property type="interactions" value="1159"/>
</dbReference>
<dbReference type="OrthoDB" id="687730at2759"/>
<evidence type="ECO:0000259" key="2">
    <source>
        <dbReference type="PROSITE" id="PS50006"/>
    </source>
</evidence>
<dbReference type="InParanoid" id="A0A200Q0C6"/>
<dbReference type="SMART" id="SM00240">
    <property type="entry name" value="FHA"/>
    <property type="match status" value="1"/>
</dbReference>
<dbReference type="Gene3D" id="2.60.200.20">
    <property type="match status" value="1"/>
</dbReference>
<feature type="compositionally biased region" description="Basic and acidic residues" evidence="1">
    <location>
        <begin position="238"/>
        <end position="250"/>
    </location>
</feature>
<feature type="region of interest" description="Disordered" evidence="1">
    <location>
        <begin position="238"/>
        <end position="261"/>
    </location>
</feature>
<keyword evidence="4" id="KW-1185">Reference proteome</keyword>
<dbReference type="STRING" id="56857.A0A200Q0C6"/>
<dbReference type="EMBL" id="MVGT01003464">
    <property type="protein sequence ID" value="OVA03923.1"/>
    <property type="molecule type" value="Genomic_DNA"/>
</dbReference>
<dbReference type="InterPro" id="IPR000253">
    <property type="entry name" value="FHA_dom"/>
</dbReference>
<dbReference type="PANTHER" id="PTHR23308">
    <property type="entry name" value="NUCLEAR INHIBITOR OF PROTEIN PHOSPHATASE-1"/>
    <property type="match status" value="1"/>
</dbReference>